<dbReference type="AlphaFoldDB" id="A0A7I8KHE8"/>
<evidence type="ECO:0000256" key="8">
    <source>
        <dbReference type="ARBA" id="ARBA00049598"/>
    </source>
</evidence>
<dbReference type="OrthoDB" id="272357at2759"/>
<dbReference type="PROSITE" id="PS51083">
    <property type="entry name" value="ZF_HIT"/>
    <property type="match status" value="1"/>
</dbReference>
<keyword evidence="2" id="KW-0690">Ribosome biogenesis</keyword>
<dbReference type="GO" id="GO:0000463">
    <property type="term" value="P:maturation of LSU-rRNA from tricistronic rRNA transcript (SSU-rRNA, 5.8S rRNA, LSU-rRNA)"/>
    <property type="evidence" value="ECO:0007669"/>
    <property type="project" value="TreeGrafter"/>
</dbReference>
<accession>A0A7I8KHE8</accession>
<evidence type="ECO:0000256" key="5">
    <source>
        <dbReference type="ARBA" id="ARBA00022771"/>
    </source>
</evidence>
<evidence type="ECO:0000256" key="3">
    <source>
        <dbReference type="ARBA" id="ARBA00022553"/>
    </source>
</evidence>
<evidence type="ECO:0000256" key="12">
    <source>
        <dbReference type="ARBA" id="ARBA00077531"/>
    </source>
</evidence>
<evidence type="ECO:0000259" key="15">
    <source>
        <dbReference type="PROSITE" id="PS51083"/>
    </source>
</evidence>
<evidence type="ECO:0000256" key="10">
    <source>
        <dbReference type="ARBA" id="ARBA00061949"/>
    </source>
</evidence>
<keyword evidence="5 13" id="KW-0863">Zinc-finger</keyword>
<dbReference type="PANTHER" id="PTHR13483">
    <property type="entry name" value="BOX C_D SNORNA PROTEIN 1-RELATED"/>
    <property type="match status" value="1"/>
</dbReference>
<feature type="domain" description="HIT-type" evidence="15">
    <location>
        <begin position="18"/>
        <end position="52"/>
    </location>
</feature>
<dbReference type="FunFam" id="3.30.60.190:FF:000001">
    <property type="entry name" value="box C/D snoRNA protein 1"/>
    <property type="match status" value="1"/>
</dbReference>
<dbReference type="InterPro" id="IPR057721">
    <property type="entry name" value="BCD1_alpha/beta"/>
</dbReference>
<keyword evidence="3" id="KW-0597">Phosphoprotein</keyword>
<evidence type="ECO:0000256" key="7">
    <source>
        <dbReference type="ARBA" id="ARBA00022843"/>
    </source>
</evidence>
<comment type="similarity">
    <text evidence="9">Belongs to the BCD1 family.</text>
</comment>
<keyword evidence="6" id="KW-0862">Zinc</keyword>
<organism evidence="16 17">
    <name type="scientific">Spirodela intermedia</name>
    <name type="common">Intermediate duckweed</name>
    <dbReference type="NCBI Taxonomy" id="51605"/>
    <lineage>
        <taxon>Eukaryota</taxon>
        <taxon>Viridiplantae</taxon>
        <taxon>Streptophyta</taxon>
        <taxon>Embryophyta</taxon>
        <taxon>Tracheophyta</taxon>
        <taxon>Spermatophyta</taxon>
        <taxon>Magnoliopsida</taxon>
        <taxon>Liliopsida</taxon>
        <taxon>Araceae</taxon>
        <taxon>Lemnoideae</taxon>
        <taxon>Spirodela</taxon>
    </lineage>
</organism>
<evidence type="ECO:0000256" key="13">
    <source>
        <dbReference type="PROSITE-ProRule" id="PRU00453"/>
    </source>
</evidence>
<protein>
    <recommendedName>
        <fullName evidence="11">Box C/D snoRNA protein 1</fullName>
    </recommendedName>
    <alternativeName>
        <fullName evidence="12">Zinc finger HIT domain-containing protein 6</fullName>
    </alternativeName>
</protein>
<evidence type="ECO:0000256" key="6">
    <source>
        <dbReference type="ARBA" id="ARBA00022833"/>
    </source>
</evidence>
<dbReference type="PANTHER" id="PTHR13483:SF3">
    <property type="entry name" value="BOX C_D SNORNA PROTEIN 1"/>
    <property type="match status" value="1"/>
</dbReference>
<reference evidence="16" key="1">
    <citation type="submission" date="2020-02" db="EMBL/GenBank/DDBJ databases">
        <authorList>
            <person name="Scholz U."/>
            <person name="Mascher M."/>
            <person name="Fiebig A."/>
        </authorList>
    </citation>
    <scope>NUCLEOTIDE SEQUENCE</scope>
</reference>
<feature type="compositionally biased region" description="Basic and acidic residues" evidence="14">
    <location>
        <begin position="269"/>
        <end position="280"/>
    </location>
</feature>
<keyword evidence="7" id="KW-0832">Ubl conjugation</keyword>
<comment type="subunit">
    <text evidence="10">Interacts with FBL, SNU13, NOP58, NUFIP1, RUVBL1, RUVBL2 and TAF9. Interacts (via HIT-type zinc finger) with the RUVBL1/RUVBL2 complex in the presence of ADP.</text>
</comment>
<dbReference type="EMBL" id="LR746268">
    <property type="protein sequence ID" value="CAA7396942.1"/>
    <property type="molecule type" value="Genomic_DNA"/>
</dbReference>
<keyword evidence="1" id="KW-1017">Isopeptide bond</keyword>
<dbReference type="GO" id="GO:0008270">
    <property type="term" value="F:zinc ion binding"/>
    <property type="evidence" value="ECO:0007669"/>
    <property type="project" value="UniProtKB-UniRule"/>
</dbReference>
<dbReference type="GO" id="GO:0070761">
    <property type="term" value="C:pre-snoRNP complex"/>
    <property type="evidence" value="ECO:0007669"/>
    <property type="project" value="TreeGrafter"/>
</dbReference>
<dbReference type="Proteomes" id="UP000663760">
    <property type="component" value="Chromosome 5"/>
</dbReference>
<evidence type="ECO:0000256" key="14">
    <source>
        <dbReference type="SAM" id="MobiDB-lite"/>
    </source>
</evidence>
<gene>
    <name evidence="16" type="ORF">SI8410_05007605</name>
</gene>
<evidence type="ECO:0000313" key="17">
    <source>
        <dbReference type="Proteomes" id="UP000663760"/>
    </source>
</evidence>
<feature type="region of interest" description="Disordered" evidence="14">
    <location>
        <begin position="262"/>
        <end position="295"/>
    </location>
</feature>
<dbReference type="InterPro" id="IPR051639">
    <property type="entry name" value="BCD1"/>
</dbReference>
<evidence type="ECO:0000256" key="4">
    <source>
        <dbReference type="ARBA" id="ARBA00022723"/>
    </source>
</evidence>
<dbReference type="GO" id="GO:0005634">
    <property type="term" value="C:nucleus"/>
    <property type="evidence" value="ECO:0007669"/>
    <property type="project" value="TreeGrafter"/>
</dbReference>
<dbReference type="Pfam" id="PF04438">
    <property type="entry name" value="zf-HIT"/>
    <property type="match status" value="1"/>
</dbReference>
<dbReference type="GO" id="GO:0000492">
    <property type="term" value="P:box C/D snoRNP assembly"/>
    <property type="evidence" value="ECO:0007669"/>
    <property type="project" value="TreeGrafter"/>
</dbReference>
<evidence type="ECO:0000256" key="11">
    <source>
        <dbReference type="ARBA" id="ARBA00068630"/>
    </source>
</evidence>
<dbReference type="Pfam" id="PF25790">
    <property type="entry name" value="BCD1"/>
    <property type="match status" value="1"/>
</dbReference>
<dbReference type="SUPFAM" id="SSF144232">
    <property type="entry name" value="HIT/MYND zinc finger-like"/>
    <property type="match status" value="1"/>
</dbReference>
<evidence type="ECO:0000256" key="9">
    <source>
        <dbReference type="ARBA" id="ARBA00049654"/>
    </source>
</evidence>
<evidence type="ECO:0000256" key="2">
    <source>
        <dbReference type="ARBA" id="ARBA00022517"/>
    </source>
</evidence>
<proteinExistence type="inferred from homology"/>
<dbReference type="InterPro" id="IPR007529">
    <property type="entry name" value="Znf_HIT"/>
</dbReference>
<keyword evidence="17" id="KW-1185">Reference proteome</keyword>
<dbReference type="GO" id="GO:0048254">
    <property type="term" value="P:snoRNA localization"/>
    <property type="evidence" value="ECO:0007669"/>
    <property type="project" value="TreeGrafter"/>
</dbReference>
<dbReference type="CDD" id="cd23023">
    <property type="entry name" value="zf-HIT_BCD1"/>
    <property type="match status" value="1"/>
</dbReference>
<dbReference type="Gene3D" id="3.30.60.190">
    <property type="match status" value="1"/>
</dbReference>
<evidence type="ECO:0000256" key="1">
    <source>
        <dbReference type="ARBA" id="ARBA00022499"/>
    </source>
</evidence>
<evidence type="ECO:0000313" key="16">
    <source>
        <dbReference type="EMBL" id="CAA7396942.1"/>
    </source>
</evidence>
<name>A0A7I8KHE8_SPIIN</name>
<comment type="function">
    <text evidence="8">Required for box C/D snoRNAs accumulation involved in snoRNA processing, snoRNA transport to the nucleolus and ribosome biogenesis.</text>
</comment>
<sequence>MEELEVTSSPHSSMPPPCEECGQNAWKYRCPSCSIRTCSLPCVKSHKARTSCTGQRNRTQFVPLSQFSDDLLISDYNLLEETLRVTESARRMRGITGGCPGGMGRHSGFKLRMLGVLRKAAFRRKVRLLLLPAGMSKREKNHSRYDRRTKSIFWTIEWHFHSTDVVLTDRSVDERMNLISVMGKHLKPTPWNHKLRPFCNERIEDLKFFLQKDPKDPKSPCLQLNPAAPMGPQIANITVLEYPVVLVYLPTQSHDFEVEVVKGSLPSSHSEEAADGRRSPEGGGGGGGDGGGDGVFFREEELEELEDDDASGGTRVLDLGAVGSTTPAVGAPGGVDPPPSSSVDGCFDFEQELRDAYSDLIGEVNPDDFLCLDGDFGEGDGVGEAVAMAAYCDGLLEEGEIPDF</sequence>
<keyword evidence="4" id="KW-0479">Metal-binding</keyword>
<feature type="compositionally biased region" description="Gly residues" evidence="14">
    <location>
        <begin position="281"/>
        <end position="294"/>
    </location>
</feature>